<evidence type="ECO:0000256" key="1">
    <source>
        <dbReference type="ARBA" id="ARBA00023002"/>
    </source>
</evidence>
<dbReference type="PANTHER" id="PTHR47307:SF1">
    <property type="entry name" value="GLUTATHIONE-REGULATED POTASSIUM-EFFLUX SYSTEM ANCILLARY PROTEIN KEFG"/>
    <property type="match status" value="1"/>
</dbReference>
<dbReference type="SUPFAM" id="SSF52218">
    <property type="entry name" value="Flavoproteins"/>
    <property type="match status" value="1"/>
</dbReference>
<dbReference type="GO" id="GO:0003955">
    <property type="term" value="F:NAD(P)H dehydrogenase (quinone) activity"/>
    <property type="evidence" value="ECO:0007669"/>
    <property type="project" value="TreeGrafter"/>
</dbReference>
<dbReference type="AlphaFoldDB" id="A7GZ08"/>
<dbReference type="HOGENOM" id="CLU_058643_0_2_7"/>
<dbReference type="OrthoDB" id="9798454at2"/>
<dbReference type="STRING" id="360105.CCV52592_2172"/>
<reference evidence="3" key="1">
    <citation type="submission" date="2016-07" db="EMBL/GenBank/DDBJ databases">
        <title>Comparative genomics of the Campylobacter concisus group.</title>
        <authorList>
            <person name="Miller W.G."/>
            <person name="Yee E."/>
            <person name="Chapman M.H."/>
            <person name="Huynh S."/>
            <person name="Bono J.L."/>
            <person name="On S.L.W."/>
            <person name="StLeger J."/>
            <person name="Foster G."/>
            <person name="Parker C.T."/>
        </authorList>
    </citation>
    <scope>NUCLEOTIDE SEQUENCE</scope>
    <source>
        <strain evidence="3">525.92</strain>
    </source>
</reference>
<feature type="domain" description="Flavodoxin-like fold" evidence="2">
    <location>
        <begin position="1"/>
        <end position="169"/>
    </location>
</feature>
<dbReference type="Pfam" id="PF02525">
    <property type="entry name" value="Flavodoxin_2"/>
    <property type="match status" value="1"/>
</dbReference>
<dbReference type="Gene3D" id="3.40.50.360">
    <property type="match status" value="1"/>
</dbReference>
<dbReference type="InterPro" id="IPR003680">
    <property type="entry name" value="Flavodoxin_fold"/>
</dbReference>
<dbReference type="GO" id="GO:0010181">
    <property type="term" value="F:FMN binding"/>
    <property type="evidence" value="ECO:0007669"/>
    <property type="project" value="TreeGrafter"/>
</dbReference>
<evidence type="ECO:0000313" key="3">
    <source>
        <dbReference type="EMBL" id="ABS50410.1"/>
    </source>
</evidence>
<dbReference type="GO" id="GO:0009055">
    <property type="term" value="F:electron transfer activity"/>
    <property type="evidence" value="ECO:0007669"/>
    <property type="project" value="TreeGrafter"/>
</dbReference>
<protein>
    <submittedName>
        <fullName evidence="3">Flavodoxin-like fold domain protein, putative NAD(P)H (Quinone) dehydrogenase/reductase</fullName>
    </submittedName>
</protein>
<organism evidence="3 4">
    <name type="scientific">Campylobacter curvus (strain 525.92)</name>
    <dbReference type="NCBI Taxonomy" id="360105"/>
    <lineage>
        <taxon>Bacteria</taxon>
        <taxon>Pseudomonadati</taxon>
        <taxon>Campylobacterota</taxon>
        <taxon>Epsilonproteobacteria</taxon>
        <taxon>Campylobacterales</taxon>
        <taxon>Campylobacteraceae</taxon>
        <taxon>Campylobacter</taxon>
    </lineage>
</organism>
<name>A7GZ08_CAMC5</name>
<accession>A7GZ08</accession>
<evidence type="ECO:0000259" key="2">
    <source>
        <dbReference type="Pfam" id="PF02525"/>
    </source>
</evidence>
<dbReference type="PANTHER" id="PTHR47307">
    <property type="entry name" value="GLUTATHIONE-REGULATED POTASSIUM-EFFLUX SYSTEM ANCILLARY PROTEIN KEFG"/>
    <property type="match status" value="1"/>
</dbReference>
<dbReference type="Proteomes" id="UP000006380">
    <property type="component" value="Chromosome"/>
</dbReference>
<dbReference type="EMBL" id="CP000767">
    <property type="protein sequence ID" value="ABS50410.1"/>
    <property type="molecule type" value="Genomic_DNA"/>
</dbReference>
<dbReference type="InterPro" id="IPR029039">
    <property type="entry name" value="Flavoprotein-like_sf"/>
</dbReference>
<keyword evidence="4" id="KW-1185">Reference proteome</keyword>
<dbReference type="InterPro" id="IPR046980">
    <property type="entry name" value="KefG/KefF"/>
</dbReference>
<proteinExistence type="predicted"/>
<evidence type="ECO:0000313" key="4">
    <source>
        <dbReference type="Proteomes" id="UP000006380"/>
    </source>
</evidence>
<dbReference type="KEGG" id="ccv:CCV52592_2172"/>
<keyword evidence="1" id="KW-0560">Oxidoreductase</keyword>
<sequence length="177" mass="20420">MKTLIIAAHPDIAHSRVNKNWLNAAKKDGNFVIHEIYKEYPNWQIDVKEEQELLEKFECVVFEFPLYWYSYPPLLKKYFDDVFAYGWAYGSKGKALNGKKFTLAVSVGDDEHEYSKDGHIGFSIEEVVTPFKSAVNFVGAKLLPSFFAFGFSIDPSDELVENSTKEYMKFLRDLSFS</sequence>
<gene>
    <name evidence="3" type="ORF">CCV52592_2172</name>
</gene>
<dbReference type="RefSeq" id="WP_009651425.1">
    <property type="nucleotide sequence ID" value="NC_009715.2"/>
</dbReference>